<reference evidence="5" key="1">
    <citation type="journal article" date="2020" name="Microbiol. Resour. Announc.">
        <title>Draft Genome Sequences of Thiorhodococcus mannitoliphagus and Thiorhodococcus minor, Purple Sulfur Photosynthetic Bacteria in the Gammaproteobacterial Family Chromatiaceae.</title>
        <authorList>
            <person name="Aviles F.A."/>
            <person name="Meyer T.E."/>
            <person name="Kyndt J.A."/>
        </authorList>
    </citation>
    <scope>NUCLEOTIDE SEQUENCE [LARGE SCALE GENOMIC DNA]</scope>
    <source>
        <strain evidence="5">DSM 18266</strain>
    </source>
</reference>
<sequence>METTTVNKFRDSLKSFVEHVVSQHMPLRVTRRTGSDFVVMSAEDWERDQETLYVLQNTSLMRQIADSSATHNAGTGYAPTKEQLDEITGI</sequence>
<dbReference type="InterPro" id="IPR006442">
    <property type="entry name" value="Antitoxin_Phd/YefM"/>
</dbReference>
<dbReference type="PANTHER" id="PTHR33713">
    <property type="entry name" value="ANTITOXIN YAFN-RELATED"/>
    <property type="match status" value="1"/>
</dbReference>
<protein>
    <recommendedName>
        <fullName evidence="2">Antitoxin</fullName>
    </recommendedName>
</protein>
<name>A0A6P1DXM9_9GAMM</name>
<dbReference type="PANTHER" id="PTHR33713:SF6">
    <property type="entry name" value="ANTITOXIN YEFM"/>
    <property type="match status" value="1"/>
</dbReference>
<keyword evidence="5" id="KW-1185">Reference proteome</keyword>
<dbReference type="EMBL" id="JAAIJR010000155">
    <property type="protein sequence ID" value="NEX23077.1"/>
    <property type="molecule type" value="Genomic_DNA"/>
</dbReference>
<comment type="caution">
    <text evidence="4">The sequence shown here is derived from an EMBL/GenBank/DDBJ whole genome shotgun (WGS) entry which is preliminary data.</text>
</comment>
<evidence type="ECO:0000256" key="2">
    <source>
        <dbReference type="RuleBase" id="RU362080"/>
    </source>
</evidence>
<gene>
    <name evidence="4" type="ORF">G3480_22725</name>
</gene>
<comment type="function">
    <text evidence="2">Antitoxin component of a type II toxin-antitoxin (TA) system.</text>
</comment>
<dbReference type="NCBIfam" id="TIGR01552">
    <property type="entry name" value="phd_fam"/>
    <property type="match status" value="1"/>
</dbReference>
<dbReference type="InterPro" id="IPR036165">
    <property type="entry name" value="YefM-like_sf"/>
</dbReference>
<dbReference type="Pfam" id="PF02604">
    <property type="entry name" value="PhdYeFM_antitox"/>
    <property type="match status" value="1"/>
</dbReference>
<dbReference type="Proteomes" id="UP000471640">
    <property type="component" value="Unassembled WGS sequence"/>
</dbReference>
<accession>A0A6P1DXM9</accession>
<dbReference type="Gene3D" id="3.40.1620.10">
    <property type="entry name" value="YefM-like domain"/>
    <property type="match status" value="1"/>
</dbReference>
<feature type="region of interest" description="Disordered" evidence="3">
    <location>
        <begin position="70"/>
        <end position="90"/>
    </location>
</feature>
<evidence type="ECO:0000256" key="1">
    <source>
        <dbReference type="ARBA" id="ARBA00009981"/>
    </source>
</evidence>
<comment type="similarity">
    <text evidence="1 2">Belongs to the phD/YefM antitoxin family.</text>
</comment>
<evidence type="ECO:0000313" key="4">
    <source>
        <dbReference type="EMBL" id="NEX23077.1"/>
    </source>
</evidence>
<dbReference type="AlphaFoldDB" id="A0A6P1DXM9"/>
<evidence type="ECO:0000313" key="5">
    <source>
        <dbReference type="Proteomes" id="UP000471640"/>
    </source>
</evidence>
<dbReference type="InterPro" id="IPR051405">
    <property type="entry name" value="phD/YefM_antitoxin"/>
</dbReference>
<dbReference type="RefSeq" id="WP_164656367.1">
    <property type="nucleotide sequence ID" value="NZ_JAAIJR010000155.1"/>
</dbReference>
<organism evidence="4 5">
    <name type="scientific">Thiorhodococcus mannitoliphagus</name>
    <dbReference type="NCBI Taxonomy" id="329406"/>
    <lineage>
        <taxon>Bacteria</taxon>
        <taxon>Pseudomonadati</taxon>
        <taxon>Pseudomonadota</taxon>
        <taxon>Gammaproteobacteria</taxon>
        <taxon>Chromatiales</taxon>
        <taxon>Chromatiaceae</taxon>
        <taxon>Thiorhodococcus</taxon>
    </lineage>
</organism>
<dbReference type="SUPFAM" id="SSF143120">
    <property type="entry name" value="YefM-like"/>
    <property type="match status" value="1"/>
</dbReference>
<evidence type="ECO:0000256" key="3">
    <source>
        <dbReference type="SAM" id="MobiDB-lite"/>
    </source>
</evidence>
<reference evidence="4 5" key="2">
    <citation type="submission" date="2020-02" db="EMBL/GenBank/DDBJ databases">
        <title>Genome sequences of Thiorhodococcus mannitoliphagus and Thiorhodococcus minor, purple sulfur photosynthetic bacteria in the gammaproteobacterial family, Chromatiaceae.</title>
        <authorList>
            <person name="Aviles F.A."/>
            <person name="Meyer T.E."/>
            <person name="Kyndt J.A."/>
        </authorList>
    </citation>
    <scope>NUCLEOTIDE SEQUENCE [LARGE SCALE GENOMIC DNA]</scope>
    <source>
        <strain evidence="4 5">DSM 18266</strain>
    </source>
</reference>
<proteinExistence type="inferred from homology"/>